<keyword evidence="5" id="KW-0808">Transferase</keyword>
<evidence type="ECO:0000313" key="5">
    <source>
        <dbReference type="EMBL" id="GAA4532333.1"/>
    </source>
</evidence>
<feature type="domain" description="Dihydrodipicolinate reductase N-terminal" evidence="3">
    <location>
        <begin position="2"/>
        <end position="72"/>
    </location>
</feature>
<dbReference type="SUPFAM" id="SSF51735">
    <property type="entry name" value="NAD(P)-binding Rossmann-fold domains"/>
    <property type="match status" value="1"/>
</dbReference>
<evidence type="ECO:0000256" key="1">
    <source>
        <dbReference type="ARBA" id="ARBA00022857"/>
    </source>
</evidence>
<accession>A0ABP8RA83</accession>
<evidence type="ECO:0000259" key="3">
    <source>
        <dbReference type="Pfam" id="PF01113"/>
    </source>
</evidence>
<sequence length="377" mass="39381">MIKVGVWGPGSMGVIALRGVIDHPELQLVDLVVHSDAKAGRDAGELCGTAPVGVVATQDPAQLLAGEADAVVYAAGANLRPLEAVGDMVSILRAGKDVVFCSVVPLVFPDGVDAAFTDPLRQAARDGGASFFTTGIDSGFANDVLPLVLTGVSRSIDSVRVTEMFNYATYPDRAAVYEILGFGKPPEYQAFAAQPGMFAFGWGPVLHQLAAGLGVKIDNIEESNERIPATESFDTLTGRIAAGTIAAMRSTLTGYVGGKPTFILDHVTRMRDDVAPGWPQPNISIPPKDLGYGGASGRGLYRVEIEGSPSMRCEFEMAEDHDHDLGARIAGASRMVNAIPAVCAAPPGLLSALDLPLITGAGLVRQVAGPSPDSRLF</sequence>
<dbReference type="InterPro" id="IPR000846">
    <property type="entry name" value="DapB_N"/>
</dbReference>
<dbReference type="EMBL" id="BAABGF010000001">
    <property type="protein sequence ID" value="GAA4532333.1"/>
    <property type="molecule type" value="Genomic_DNA"/>
</dbReference>
<comment type="caution">
    <text evidence="5">The sequence shown here is derived from an EMBL/GenBank/DDBJ whole genome shotgun (WGS) entry which is preliminary data.</text>
</comment>
<dbReference type="GO" id="GO:0016301">
    <property type="term" value="F:kinase activity"/>
    <property type="evidence" value="ECO:0007669"/>
    <property type="project" value="UniProtKB-KW"/>
</dbReference>
<dbReference type="CDD" id="cd24146">
    <property type="entry name" value="nat-AmDH_N_like"/>
    <property type="match status" value="1"/>
</dbReference>
<protein>
    <submittedName>
        <fullName evidence="5">Diacylglycerol kinase</fullName>
    </submittedName>
</protein>
<keyword evidence="5" id="KW-0418">Kinase</keyword>
<organism evidence="5 6">
    <name type="scientific">Mycobacterium paraffinicum</name>
    <dbReference type="NCBI Taxonomy" id="53378"/>
    <lineage>
        <taxon>Bacteria</taxon>
        <taxon>Bacillati</taxon>
        <taxon>Actinomycetota</taxon>
        <taxon>Actinomycetes</taxon>
        <taxon>Mycobacteriales</taxon>
        <taxon>Mycobacteriaceae</taxon>
        <taxon>Mycobacterium</taxon>
    </lineage>
</organism>
<dbReference type="InterPro" id="IPR045760">
    <property type="entry name" value="DAP_DH_C"/>
</dbReference>
<proteinExistence type="predicted"/>
<dbReference type="Pfam" id="PF01113">
    <property type="entry name" value="DapB_N"/>
    <property type="match status" value="1"/>
</dbReference>
<keyword evidence="6" id="KW-1185">Reference proteome</keyword>
<dbReference type="Pfam" id="PF19328">
    <property type="entry name" value="DAP_DH_C"/>
    <property type="match status" value="1"/>
</dbReference>
<keyword evidence="2" id="KW-0560">Oxidoreductase</keyword>
<dbReference type="InterPro" id="IPR036291">
    <property type="entry name" value="NAD(P)-bd_dom_sf"/>
</dbReference>
<evidence type="ECO:0000259" key="4">
    <source>
        <dbReference type="Pfam" id="PF19328"/>
    </source>
</evidence>
<dbReference type="RefSeq" id="WP_264044094.1">
    <property type="nucleotide sequence ID" value="NZ_BAABGF010000001.1"/>
</dbReference>
<reference evidence="6" key="1">
    <citation type="journal article" date="2019" name="Int. J. Syst. Evol. Microbiol.">
        <title>The Global Catalogue of Microorganisms (GCM) 10K type strain sequencing project: providing services to taxonomists for standard genome sequencing and annotation.</title>
        <authorList>
            <consortium name="The Broad Institute Genomics Platform"/>
            <consortium name="The Broad Institute Genome Sequencing Center for Infectious Disease"/>
            <person name="Wu L."/>
            <person name="Ma J."/>
        </authorList>
    </citation>
    <scope>NUCLEOTIDE SEQUENCE [LARGE SCALE GENOMIC DNA]</scope>
    <source>
        <strain evidence="6">JCM 17782</strain>
    </source>
</reference>
<dbReference type="Gene3D" id="3.40.50.720">
    <property type="entry name" value="NAD(P)-binding Rossmann-like Domain"/>
    <property type="match status" value="1"/>
</dbReference>
<keyword evidence="1" id="KW-0521">NADP</keyword>
<evidence type="ECO:0000313" key="6">
    <source>
        <dbReference type="Proteomes" id="UP001501417"/>
    </source>
</evidence>
<dbReference type="Proteomes" id="UP001501417">
    <property type="component" value="Unassembled WGS sequence"/>
</dbReference>
<evidence type="ECO:0000256" key="2">
    <source>
        <dbReference type="ARBA" id="ARBA00023002"/>
    </source>
</evidence>
<gene>
    <name evidence="5" type="ORF">GCM10023161_01500</name>
</gene>
<name>A0ABP8RA83_9MYCO</name>
<feature type="domain" description="2,4-diaminopentanoate dehydrogenase C-terminal" evidence="4">
    <location>
        <begin position="142"/>
        <end position="271"/>
    </location>
</feature>